<dbReference type="EMBL" id="CP036525">
    <property type="protein sequence ID" value="QDT07168.1"/>
    <property type="molecule type" value="Genomic_DNA"/>
</dbReference>
<feature type="region of interest" description="Disordered" evidence="1">
    <location>
        <begin position="1"/>
        <end position="33"/>
    </location>
</feature>
<sequence>MVFDPTSAAPINEREDFMPTPLPPIPTSNEPMNGLQTELADFVNRTRRRLQSIAETIVDCSADVPRNQQQTTAIASETTPAREPQQTTDHPLPTIDAATSQEPPTPSLPIPEIEPAVDENDPLERLSAIKIRLAKQIESSR</sequence>
<feature type="compositionally biased region" description="Polar residues" evidence="1">
    <location>
        <begin position="66"/>
        <end position="89"/>
    </location>
</feature>
<evidence type="ECO:0000313" key="3">
    <source>
        <dbReference type="Proteomes" id="UP000318538"/>
    </source>
</evidence>
<evidence type="ECO:0000256" key="1">
    <source>
        <dbReference type="SAM" id="MobiDB-lite"/>
    </source>
</evidence>
<gene>
    <name evidence="2" type="ORF">K227x_55930</name>
</gene>
<organism evidence="2 3">
    <name type="scientific">Rubripirellula lacrimiformis</name>
    <dbReference type="NCBI Taxonomy" id="1930273"/>
    <lineage>
        <taxon>Bacteria</taxon>
        <taxon>Pseudomonadati</taxon>
        <taxon>Planctomycetota</taxon>
        <taxon>Planctomycetia</taxon>
        <taxon>Pirellulales</taxon>
        <taxon>Pirellulaceae</taxon>
        <taxon>Rubripirellula</taxon>
    </lineage>
</organism>
<dbReference type="KEGG" id="rlc:K227x_55930"/>
<reference evidence="2 3" key="1">
    <citation type="submission" date="2019-02" db="EMBL/GenBank/DDBJ databases">
        <title>Deep-cultivation of Planctomycetes and their phenomic and genomic characterization uncovers novel biology.</title>
        <authorList>
            <person name="Wiegand S."/>
            <person name="Jogler M."/>
            <person name="Boedeker C."/>
            <person name="Pinto D."/>
            <person name="Vollmers J."/>
            <person name="Rivas-Marin E."/>
            <person name="Kohn T."/>
            <person name="Peeters S.H."/>
            <person name="Heuer A."/>
            <person name="Rast P."/>
            <person name="Oberbeckmann S."/>
            <person name="Bunk B."/>
            <person name="Jeske O."/>
            <person name="Meyerdierks A."/>
            <person name="Storesund J.E."/>
            <person name="Kallscheuer N."/>
            <person name="Luecker S."/>
            <person name="Lage O.M."/>
            <person name="Pohl T."/>
            <person name="Merkel B.J."/>
            <person name="Hornburger P."/>
            <person name="Mueller R.-W."/>
            <person name="Bruemmer F."/>
            <person name="Labrenz M."/>
            <person name="Spormann A.M."/>
            <person name="Op den Camp H."/>
            <person name="Overmann J."/>
            <person name="Amann R."/>
            <person name="Jetten M.S.M."/>
            <person name="Mascher T."/>
            <person name="Medema M.H."/>
            <person name="Devos D.P."/>
            <person name="Kaster A.-K."/>
            <person name="Ovreas L."/>
            <person name="Rohde M."/>
            <person name="Galperin M.Y."/>
            <person name="Jogler C."/>
        </authorList>
    </citation>
    <scope>NUCLEOTIDE SEQUENCE [LARGE SCALE GENOMIC DNA]</scope>
    <source>
        <strain evidence="2 3">K22_7</strain>
    </source>
</reference>
<dbReference type="AlphaFoldDB" id="A0A517NJ73"/>
<name>A0A517NJ73_9BACT</name>
<feature type="region of interest" description="Disordered" evidence="1">
    <location>
        <begin position="64"/>
        <end position="121"/>
    </location>
</feature>
<protein>
    <submittedName>
        <fullName evidence="2">Uncharacterized protein</fullName>
    </submittedName>
</protein>
<keyword evidence="3" id="KW-1185">Reference proteome</keyword>
<dbReference type="Proteomes" id="UP000318538">
    <property type="component" value="Chromosome"/>
</dbReference>
<accession>A0A517NJ73</accession>
<proteinExistence type="predicted"/>
<evidence type="ECO:0000313" key="2">
    <source>
        <dbReference type="EMBL" id="QDT07168.1"/>
    </source>
</evidence>